<protein>
    <submittedName>
        <fullName evidence="2">Uncharacterized protein</fullName>
    </submittedName>
</protein>
<organism evidence="2 3">
    <name type="scientific">Collybia nuda</name>
    <dbReference type="NCBI Taxonomy" id="64659"/>
    <lineage>
        <taxon>Eukaryota</taxon>
        <taxon>Fungi</taxon>
        <taxon>Dikarya</taxon>
        <taxon>Basidiomycota</taxon>
        <taxon>Agaricomycotina</taxon>
        <taxon>Agaricomycetes</taxon>
        <taxon>Agaricomycetidae</taxon>
        <taxon>Agaricales</taxon>
        <taxon>Tricholomatineae</taxon>
        <taxon>Clitocybaceae</taxon>
        <taxon>Collybia</taxon>
    </lineage>
</organism>
<evidence type="ECO:0000256" key="1">
    <source>
        <dbReference type="SAM" id="Phobius"/>
    </source>
</evidence>
<feature type="transmembrane region" description="Helical" evidence="1">
    <location>
        <begin position="14"/>
        <end position="37"/>
    </location>
</feature>
<keyword evidence="1" id="KW-0472">Membrane</keyword>
<evidence type="ECO:0000313" key="2">
    <source>
        <dbReference type="EMBL" id="KAF9456655.1"/>
    </source>
</evidence>
<name>A0A9P6CC20_9AGAR</name>
<proteinExistence type="predicted"/>
<evidence type="ECO:0000313" key="3">
    <source>
        <dbReference type="Proteomes" id="UP000807353"/>
    </source>
</evidence>
<dbReference type="Proteomes" id="UP000807353">
    <property type="component" value="Unassembled WGS sequence"/>
</dbReference>
<keyword evidence="3" id="KW-1185">Reference proteome</keyword>
<dbReference type="AlphaFoldDB" id="A0A9P6CC20"/>
<gene>
    <name evidence="2" type="ORF">BDZ94DRAFT_333531</name>
</gene>
<comment type="caution">
    <text evidence="2">The sequence shown here is derived from an EMBL/GenBank/DDBJ whole genome shotgun (WGS) entry which is preliminary data.</text>
</comment>
<keyword evidence="1" id="KW-1133">Transmembrane helix</keyword>
<reference evidence="2" key="1">
    <citation type="submission" date="2020-11" db="EMBL/GenBank/DDBJ databases">
        <authorList>
            <consortium name="DOE Joint Genome Institute"/>
            <person name="Ahrendt S."/>
            <person name="Riley R."/>
            <person name="Andreopoulos W."/>
            <person name="Labutti K."/>
            <person name="Pangilinan J."/>
            <person name="Ruiz-Duenas F.J."/>
            <person name="Barrasa J.M."/>
            <person name="Sanchez-Garcia M."/>
            <person name="Camarero S."/>
            <person name="Miyauchi S."/>
            <person name="Serrano A."/>
            <person name="Linde D."/>
            <person name="Babiker R."/>
            <person name="Drula E."/>
            <person name="Ayuso-Fernandez I."/>
            <person name="Pacheco R."/>
            <person name="Padilla G."/>
            <person name="Ferreira P."/>
            <person name="Barriuso J."/>
            <person name="Kellner H."/>
            <person name="Castanera R."/>
            <person name="Alfaro M."/>
            <person name="Ramirez L."/>
            <person name="Pisabarro A.G."/>
            <person name="Kuo A."/>
            <person name="Tritt A."/>
            <person name="Lipzen A."/>
            <person name="He G."/>
            <person name="Yan M."/>
            <person name="Ng V."/>
            <person name="Cullen D."/>
            <person name="Martin F."/>
            <person name="Rosso M.-N."/>
            <person name="Henrissat B."/>
            <person name="Hibbett D."/>
            <person name="Martinez A.T."/>
            <person name="Grigoriev I.V."/>
        </authorList>
    </citation>
    <scope>NUCLEOTIDE SEQUENCE</scope>
    <source>
        <strain evidence="2">CBS 247.69</strain>
    </source>
</reference>
<dbReference type="EMBL" id="MU150411">
    <property type="protein sequence ID" value="KAF9456655.1"/>
    <property type="molecule type" value="Genomic_DNA"/>
</dbReference>
<sequence length="70" mass="7884">MIIGWPHFTGVDLFFLQIGFGSSLSYLHTLSSLFEFLSVQKLRVARTNECSLVKLCHDLLPNYSTPIHGS</sequence>
<accession>A0A9P6CC20</accession>
<keyword evidence="1" id="KW-0812">Transmembrane</keyword>